<dbReference type="AlphaFoldDB" id="A0A1F5SI20"/>
<reference evidence="3 4" key="1">
    <citation type="journal article" date="2016" name="Nat. Commun.">
        <title>Thousands of microbial genomes shed light on interconnected biogeochemical processes in an aquifer system.</title>
        <authorList>
            <person name="Anantharaman K."/>
            <person name="Brown C.T."/>
            <person name="Hug L.A."/>
            <person name="Sharon I."/>
            <person name="Castelle C.J."/>
            <person name="Probst A.J."/>
            <person name="Thomas B.C."/>
            <person name="Singh A."/>
            <person name="Wilkins M.J."/>
            <person name="Karaoz U."/>
            <person name="Brodie E.L."/>
            <person name="Williams K.H."/>
            <person name="Hubbard S.S."/>
            <person name="Banfield J.F."/>
        </authorList>
    </citation>
    <scope>NUCLEOTIDE SEQUENCE [LARGE SCALE GENOMIC DNA]</scope>
</reference>
<dbReference type="Pfam" id="PF18915">
    <property type="entry name" value="DUF5667"/>
    <property type="match status" value="1"/>
</dbReference>
<evidence type="ECO:0000256" key="1">
    <source>
        <dbReference type="SAM" id="MobiDB-lite"/>
    </source>
</evidence>
<evidence type="ECO:0000259" key="2">
    <source>
        <dbReference type="Pfam" id="PF18915"/>
    </source>
</evidence>
<dbReference type="EMBL" id="MFGB01000016">
    <property type="protein sequence ID" value="OGF26314.1"/>
    <property type="molecule type" value="Genomic_DNA"/>
</dbReference>
<dbReference type="STRING" id="1797994.A2227_03445"/>
<gene>
    <name evidence="3" type="ORF">A2227_03445</name>
</gene>
<organism evidence="3 4">
    <name type="scientific">Candidatus Falkowbacteria bacterium RIFOXYA2_FULL_47_19</name>
    <dbReference type="NCBI Taxonomy" id="1797994"/>
    <lineage>
        <taxon>Bacteria</taxon>
        <taxon>Candidatus Falkowiibacteriota</taxon>
    </lineage>
</organism>
<feature type="region of interest" description="Disordered" evidence="1">
    <location>
        <begin position="199"/>
        <end position="225"/>
    </location>
</feature>
<name>A0A1F5SI20_9BACT</name>
<dbReference type="InterPro" id="IPR043725">
    <property type="entry name" value="DUF5667"/>
</dbReference>
<accession>A0A1F5SI20</accession>
<comment type="caution">
    <text evidence="3">The sequence shown here is derived from an EMBL/GenBank/DDBJ whole genome shotgun (WGS) entry which is preliminary data.</text>
</comment>
<evidence type="ECO:0000313" key="3">
    <source>
        <dbReference type="EMBL" id="OGF26314.1"/>
    </source>
</evidence>
<feature type="region of interest" description="Disordered" evidence="1">
    <location>
        <begin position="337"/>
        <end position="360"/>
    </location>
</feature>
<feature type="domain" description="DUF5667" evidence="2">
    <location>
        <begin position="73"/>
        <end position="131"/>
    </location>
</feature>
<dbReference type="Proteomes" id="UP000178367">
    <property type="component" value="Unassembled WGS sequence"/>
</dbReference>
<protein>
    <recommendedName>
        <fullName evidence="2">DUF5667 domain-containing protein</fullName>
    </recommendedName>
</protein>
<sequence>MDNLEKKLNNLPKVRLRRRADLKIRFRLYAAILKKRLAPEKMRFSWNFRALAGSVLLLILIVVPGYAYAGTNVVPGDFLYPLKMKLEEIELSLARKKNKAEIYAELSAKRLAEAKVLATTIDKPKTEEKIKINLDKALLLRERAISGFSNSGSTTLRIKALNSQEEAMLTDIAQSAGVGAEDDLIDSIALALDKVKGRDKDREGAEKRGRLDKSNEPEKAGTEVEGRETFFLEEKKDPEVCEDCDRDRKADEKSLISDFAPLTTGTTTKRDDNITDLRDNIDRLTKDLKKPEFEQQDVENLINKINNKVKRAEEIRGSDQEGAKNLLRSAEALTDNAEHFIRKKDKNDDRRKEERREKEK</sequence>
<proteinExistence type="predicted"/>
<evidence type="ECO:0000313" key="4">
    <source>
        <dbReference type="Proteomes" id="UP000178367"/>
    </source>
</evidence>